<geneLocation type="plasmid" evidence="8">
    <name>pP742502</name>
</geneLocation>
<name>B8HZI0_CYAP4</name>
<evidence type="ECO:0000256" key="4">
    <source>
        <dbReference type="ARBA" id="ARBA00022989"/>
    </source>
</evidence>
<sequence>MPAPHIRPLAPIPLRWVLIVPFILQAVGVVALVGYLSYRSGQQAVSDLAEQLMVEVGDRTTLYLEKTLEVPHLVNQLNANAIRLGMIPGFDSTNTAFLEQVFLQQIKQFPTISTIAIANERGGMVGSVHNNPGLSVYRTQGFTRGIFSISEIDAMGKEAPALVISKTYDARKRPWYQTPKQAGQATWSPIYHLMARVPLLSVSAGLPFYDKTGKFQGVLATDIILDNLNQFLAKLKIGKSGQVFIIERSGLLVASSKAQPWWTLDADKPERVRAIESTNPLIQNAMAYLTRSLNLEKINTAQQLVIRQENAHQFVRVIPFRDRQGLDWLIVIVVPESDFMAQIQQNTRTTILLS</sequence>
<dbReference type="OrthoDB" id="9772100at2"/>
<keyword evidence="5 6" id="KW-0472">Membrane</keyword>
<evidence type="ECO:0000259" key="7">
    <source>
        <dbReference type="Pfam" id="PF02743"/>
    </source>
</evidence>
<proteinExistence type="predicted"/>
<evidence type="ECO:0000256" key="6">
    <source>
        <dbReference type="SAM" id="Phobius"/>
    </source>
</evidence>
<evidence type="ECO:0000313" key="8">
    <source>
        <dbReference type="EMBL" id="ACL47828.1"/>
    </source>
</evidence>
<accession>B8HZI0</accession>
<evidence type="ECO:0000256" key="3">
    <source>
        <dbReference type="ARBA" id="ARBA00022692"/>
    </source>
</evidence>
<evidence type="ECO:0000256" key="1">
    <source>
        <dbReference type="ARBA" id="ARBA00004651"/>
    </source>
</evidence>
<keyword evidence="8" id="KW-0614">Plasmid</keyword>
<feature type="transmembrane region" description="Helical" evidence="6">
    <location>
        <begin position="12"/>
        <end position="38"/>
    </location>
</feature>
<dbReference type="EMBL" id="CP001346">
    <property type="protein sequence ID" value="ACL47828.1"/>
    <property type="molecule type" value="Genomic_DNA"/>
</dbReference>
<dbReference type="KEGG" id="cyn:Cyan7425_0131"/>
<keyword evidence="2" id="KW-1003">Cell membrane</keyword>
<keyword evidence="3 6" id="KW-0812">Transmembrane</keyword>
<dbReference type="InterPro" id="IPR033479">
    <property type="entry name" value="dCache_1"/>
</dbReference>
<reference evidence="8" key="1">
    <citation type="submission" date="2009-01" db="EMBL/GenBank/DDBJ databases">
        <title>Complete sequence of plasmid2 Cyanothece sp. PCC 7425.</title>
        <authorList>
            <consortium name="US DOE Joint Genome Institute"/>
            <person name="Lucas S."/>
            <person name="Copeland A."/>
            <person name="Lapidus A."/>
            <person name="Glavina del Rio T."/>
            <person name="Dalin E."/>
            <person name="Tice H."/>
            <person name="Bruce D."/>
            <person name="Goodwin L."/>
            <person name="Pitluck S."/>
            <person name="Sims D."/>
            <person name="Meineke L."/>
            <person name="Brettin T."/>
            <person name="Detter J.C."/>
            <person name="Han C."/>
            <person name="Larimer F."/>
            <person name="Land M."/>
            <person name="Hauser L."/>
            <person name="Kyrpides N."/>
            <person name="Ovchinnikova G."/>
            <person name="Liberton M."/>
            <person name="Stoeckel J."/>
            <person name="Banerjee A."/>
            <person name="Singh A."/>
            <person name="Page L."/>
            <person name="Sato H."/>
            <person name="Zhao L."/>
            <person name="Sherman L."/>
            <person name="Pakrasi H."/>
            <person name="Richardson P."/>
        </authorList>
    </citation>
    <scope>NUCLEOTIDE SEQUENCE</scope>
    <source>
        <strain evidence="8">PCC 7425</strain>
        <plasmid evidence="8">pP742502</plasmid>
    </source>
</reference>
<dbReference type="eggNOG" id="COG5000">
    <property type="taxonomic scope" value="Bacteria"/>
</dbReference>
<keyword evidence="4 6" id="KW-1133">Transmembrane helix</keyword>
<evidence type="ECO:0000256" key="2">
    <source>
        <dbReference type="ARBA" id="ARBA00022475"/>
    </source>
</evidence>
<dbReference type="Gene3D" id="3.30.450.20">
    <property type="entry name" value="PAS domain"/>
    <property type="match status" value="1"/>
</dbReference>
<dbReference type="GO" id="GO:0005886">
    <property type="term" value="C:plasma membrane"/>
    <property type="evidence" value="ECO:0007669"/>
    <property type="project" value="UniProtKB-SubCell"/>
</dbReference>
<dbReference type="Pfam" id="PF02743">
    <property type="entry name" value="dCache_1"/>
    <property type="match status" value="1"/>
</dbReference>
<evidence type="ECO:0000256" key="5">
    <source>
        <dbReference type="ARBA" id="ARBA00023136"/>
    </source>
</evidence>
<protein>
    <submittedName>
        <fullName evidence="8">Cache domain protein</fullName>
    </submittedName>
</protein>
<dbReference type="AlphaFoldDB" id="B8HZI0"/>
<dbReference type="CDD" id="cd12913">
    <property type="entry name" value="PDC1_MCP_like"/>
    <property type="match status" value="1"/>
</dbReference>
<organism evidence="8">
    <name type="scientific">Cyanothece sp. (strain PCC 7425 / ATCC 29141)</name>
    <dbReference type="NCBI Taxonomy" id="395961"/>
    <lineage>
        <taxon>Bacteria</taxon>
        <taxon>Bacillati</taxon>
        <taxon>Cyanobacteriota</taxon>
        <taxon>Cyanophyceae</taxon>
        <taxon>Gomontiellales</taxon>
        <taxon>Cyanothecaceae</taxon>
        <taxon>Cyanothece</taxon>
    </lineage>
</organism>
<dbReference type="HOGENOM" id="CLU_000445_110_4_3"/>
<feature type="domain" description="Cache" evidence="7">
    <location>
        <begin position="104"/>
        <end position="264"/>
    </location>
</feature>
<comment type="subcellular location">
    <subcellularLocation>
        <location evidence="1">Cell membrane</location>
        <topology evidence="1">Multi-pass membrane protein</topology>
    </subcellularLocation>
</comment>
<gene>
    <name evidence="8" type="ordered locus">Cyan7425_0131</name>
</gene>